<dbReference type="GO" id="GO:0046872">
    <property type="term" value="F:metal ion binding"/>
    <property type="evidence" value="ECO:0007669"/>
    <property type="project" value="UniProtKB-KW"/>
</dbReference>
<evidence type="ECO:0000256" key="7">
    <source>
        <dbReference type="ARBA" id="ARBA00019179"/>
    </source>
</evidence>
<accession>A0A5B8R9H1</accession>
<sequence length="209" mass="21837">MSAQAGFEFARTAARPAGVDEVGRGPLAGPVVAAAVILPPAGIDGVADSKTLSARRREVLAERIRGEALAWGLGRAEVGEIDTLNIREATFLAMRRALAALSPPADFALVDGRECPPLDCPAEPVVGGDAGVPAIAAASILAKQARDAEMVALEEAHPGYGFARHKGYGTREHLAALARLGPCPLHRHSFRPVREAAERLVRDTTGSTL</sequence>
<evidence type="ECO:0000256" key="5">
    <source>
        <dbReference type="ARBA" id="ARBA00007383"/>
    </source>
</evidence>
<comment type="similarity">
    <text evidence="5">Belongs to the RNase HII family.</text>
</comment>
<dbReference type="InterPro" id="IPR022898">
    <property type="entry name" value="RNase_HII"/>
</dbReference>
<dbReference type="AlphaFoldDB" id="A0A5B8R9H1"/>
<dbReference type="FunFam" id="3.30.420.10:FF:000006">
    <property type="entry name" value="Ribonuclease HII"/>
    <property type="match status" value="1"/>
</dbReference>
<dbReference type="PROSITE" id="PS51975">
    <property type="entry name" value="RNASE_H_2"/>
    <property type="match status" value="1"/>
</dbReference>
<comment type="catalytic activity">
    <reaction evidence="1">
        <text>Endonucleolytic cleavage to 5'-phosphomonoester.</text>
        <dbReference type="EC" id="3.1.26.4"/>
    </reaction>
</comment>
<dbReference type="SUPFAM" id="SSF53098">
    <property type="entry name" value="Ribonuclease H-like"/>
    <property type="match status" value="1"/>
</dbReference>
<dbReference type="HAMAP" id="MF_00052_B">
    <property type="entry name" value="RNase_HII_B"/>
    <property type="match status" value="1"/>
</dbReference>
<evidence type="ECO:0000256" key="13">
    <source>
        <dbReference type="ARBA" id="ARBA00023211"/>
    </source>
</evidence>
<dbReference type="InterPro" id="IPR001352">
    <property type="entry name" value="RNase_HII/HIII"/>
</dbReference>
<dbReference type="GO" id="GO:0003723">
    <property type="term" value="F:RNA binding"/>
    <property type="evidence" value="ECO:0007669"/>
    <property type="project" value="InterPro"/>
</dbReference>
<keyword evidence="9" id="KW-0540">Nuclease</keyword>
<dbReference type="Pfam" id="PF01351">
    <property type="entry name" value="RNase_HII"/>
    <property type="match status" value="1"/>
</dbReference>
<dbReference type="GO" id="GO:0006298">
    <property type="term" value="P:mismatch repair"/>
    <property type="evidence" value="ECO:0007669"/>
    <property type="project" value="TreeGrafter"/>
</dbReference>
<gene>
    <name evidence="15" type="primary">rnhB</name>
    <name evidence="15" type="ORF">KBTEX_00941</name>
</gene>
<evidence type="ECO:0000256" key="3">
    <source>
        <dbReference type="ARBA" id="ARBA00001946"/>
    </source>
</evidence>
<evidence type="ECO:0000259" key="14">
    <source>
        <dbReference type="PROSITE" id="PS51975"/>
    </source>
</evidence>
<evidence type="ECO:0000256" key="1">
    <source>
        <dbReference type="ARBA" id="ARBA00000077"/>
    </source>
</evidence>
<dbReference type="InterPro" id="IPR036397">
    <property type="entry name" value="RNaseH_sf"/>
</dbReference>
<dbReference type="NCBIfam" id="NF000595">
    <property type="entry name" value="PRK00015.1-3"/>
    <property type="match status" value="1"/>
</dbReference>
<evidence type="ECO:0000256" key="4">
    <source>
        <dbReference type="ARBA" id="ARBA00004496"/>
    </source>
</evidence>
<evidence type="ECO:0000256" key="9">
    <source>
        <dbReference type="ARBA" id="ARBA00022722"/>
    </source>
</evidence>
<evidence type="ECO:0000256" key="2">
    <source>
        <dbReference type="ARBA" id="ARBA00001936"/>
    </source>
</evidence>
<keyword evidence="12 15" id="KW-0378">Hydrolase</keyword>
<keyword evidence="10" id="KW-0479">Metal-binding</keyword>
<dbReference type="EMBL" id="MN079086">
    <property type="protein sequence ID" value="QEA04633.1"/>
    <property type="molecule type" value="Genomic_DNA"/>
</dbReference>
<dbReference type="GO" id="GO:0032299">
    <property type="term" value="C:ribonuclease H2 complex"/>
    <property type="evidence" value="ECO:0007669"/>
    <property type="project" value="TreeGrafter"/>
</dbReference>
<keyword evidence="13" id="KW-0464">Manganese</keyword>
<feature type="domain" description="RNase H type-2" evidence="14">
    <location>
        <begin position="14"/>
        <end position="202"/>
    </location>
</feature>
<keyword evidence="11" id="KW-0255">Endonuclease</keyword>
<dbReference type="GO" id="GO:0004523">
    <property type="term" value="F:RNA-DNA hybrid ribonuclease activity"/>
    <property type="evidence" value="ECO:0007669"/>
    <property type="project" value="UniProtKB-EC"/>
</dbReference>
<protein>
    <recommendedName>
        <fullName evidence="7">Ribonuclease HII</fullName>
        <ecNumber evidence="6">3.1.26.4</ecNumber>
    </recommendedName>
</protein>
<comment type="subcellular location">
    <subcellularLocation>
        <location evidence="4">Cytoplasm</location>
    </subcellularLocation>
</comment>
<dbReference type="InterPro" id="IPR024567">
    <property type="entry name" value="RNase_HII/HIII_dom"/>
</dbReference>
<organism evidence="15">
    <name type="scientific">uncultured organism</name>
    <dbReference type="NCBI Taxonomy" id="155900"/>
    <lineage>
        <taxon>unclassified sequences</taxon>
        <taxon>environmental samples</taxon>
    </lineage>
</organism>
<keyword evidence="8" id="KW-0963">Cytoplasm</keyword>
<evidence type="ECO:0000256" key="6">
    <source>
        <dbReference type="ARBA" id="ARBA00012180"/>
    </source>
</evidence>
<evidence type="ECO:0000256" key="11">
    <source>
        <dbReference type="ARBA" id="ARBA00022759"/>
    </source>
</evidence>
<comment type="cofactor">
    <cofactor evidence="3">
        <name>Mg(2+)</name>
        <dbReference type="ChEBI" id="CHEBI:18420"/>
    </cofactor>
</comment>
<evidence type="ECO:0000256" key="8">
    <source>
        <dbReference type="ARBA" id="ARBA00022490"/>
    </source>
</evidence>
<comment type="cofactor">
    <cofactor evidence="2">
        <name>Mn(2+)</name>
        <dbReference type="ChEBI" id="CHEBI:29035"/>
    </cofactor>
</comment>
<evidence type="ECO:0000256" key="10">
    <source>
        <dbReference type="ARBA" id="ARBA00022723"/>
    </source>
</evidence>
<dbReference type="Gene3D" id="3.30.420.10">
    <property type="entry name" value="Ribonuclease H-like superfamily/Ribonuclease H"/>
    <property type="match status" value="1"/>
</dbReference>
<dbReference type="GO" id="GO:0043137">
    <property type="term" value="P:DNA replication, removal of RNA primer"/>
    <property type="evidence" value="ECO:0007669"/>
    <property type="project" value="TreeGrafter"/>
</dbReference>
<evidence type="ECO:0000313" key="15">
    <source>
        <dbReference type="EMBL" id="QEA04633.1"/>
    </source>
</evidence>
<dbReference type="PANTHER" id="PTHR10954">
    <property type="entry name" value="RIBONUCLEASE H2 SUBUNIT A"/>
    <property type="match status" value="1"/>
</dbReference>
<proteinExistence type="inferred from homology"/>
<name>A0A5B8R9H1_9ZZZZ</name>
<evidence type="ECO:0000256" key="12">
    <source>
        <dbReference type="ARBA" id="ARBA00022801"/>
    </source>
</evidence>
<reference evidence="15" key="1">
    <citation type="submission" date="2019-06" db="EMBL/GenBank/DDBJ databases">
        <authorList>
            <person name="Murdoch R.W."/>
            <person name="Fathepure B."/>
        </authorList>
    </citation>
    <scope>NUCLEOTIDE SEQUENCE</scope>
</reference>
<dbReference type="PANTHER" id="PTHR10954:SF18">
    <property type="entry name" value="RIBONUCLEASE HII"/>
    <property type="match status" value="1"/>
</dbReference>
<dbReference type="CDD" id="cd07182">
    <property type="entry name" value="RNase_HII_bacteria_HII_like"/>
    <property type="match status" value="1"/>
</dbReference>
<dbReference type="InterPro" id="IPR012337">
    <property type="entry name" value="RNaseH-like_sf"/>
</dbReference>
<dbReference type="EC" id="3.1.26.4" evidence="6"/>